<protein>
    <submittedName>
        <fullName evidence="2">Uncharacterized protein</fullName>
    </submittedName>
</protein>
<accession>A0ABV0YSW6</accession>
<feature type="region of interest" description="Disordered" evidence="1">
    <location>
        <begin position="32"/>
        <end position="66"/>
    </location>
</feature>
<organism evidence="2 3">
    <name type="scientific">Ameca splendens</name>
    <dbReference type="NCBI Taxonomy" id="208324"/>
    <lineage>
        <taxon>Eukaryota</taxon>
        <taxon>Metazoa</taxon>
        <taxon>Chordata</taxon>
        <taxon>Craniata</taxon>
        <taxon>Vertebrata</taxon>
        <taxon>Euteleostomi</taxon>
        <taxon>Actinopterygii</taxon>
        <taxon>Neopterygii</taxon>
        <taxon>Teleostei</taxon>
        <taxon>Neoteleostei</taxon>
        <taxon>Acanthomorphata</taxon>
        <taxon>Ovalentaria</taxon>
        <taxon>Atherinomorphae</taxon>
        <taxon>Cyprinodontiformes</taxon>
        <taxon>Goodeidae</taxon>
        <taxon>Ameca</taxon>
    </lineage>
</organism>
<dbReference type="EMBL" id="JAHRIP010040459">
    <property type="protein sequence ID" value="MEQ2296687.1"/>
    <property type="molecule type" value="Genomic_DNA"/>
</dbReference>
<gene>
    <name evidence="2" type="ORF">AMECASPLE_027118</name>
</gene>
<feature type="compositionally biased region" description="Basic and acidic residues" evidence="1">
    <location>
        <begin position="55"/>
        <end position="66"/>
    </location>
</feature>
<sequence>LVWRLGSRSQQSLEIISLSSLEVNTSARFLDHSLSDPDPKTPIRSSFPAPNIPNCKKEQEARRGRL</sequence>
<reference evidence="2 3" key="1">
    <citation type="submission" date="2021-06" db="EMBL/GenBank/DDBJ databases">
        <authorList>
            <person name="Palmer J.M."/>
        </authorList>
    </citation>
    <scope>NUCLEOTIDE SEQUENCE [LARGE SCALE GENOMIC DNA]</scope>
    <source>
        <strain evidence="2 3">AS_MEX2019</strain>
        <tissue evidence="2">Muscle</tissue>
    </source>
</reference>
<proteinExistence type="predicted"/>
<feature type="compositionally biased region" description="Basic and acidic residues" evidence="1">
    <location>
        <begin position="32"/>
        <end position="41"/>
    </location>
</feature>
<evidence type="ECO:0000313" key="3">
    <source>
        <dbReference type="Proteomes" id="UP001469553"/>
    </source>
</evidence>
<comment type="caution">
    <text evidence="2">The sequence shown here is derived from an EMBL/GenBank/DDBJ whole genome shotgun (WGS) entry which is preliminary data.</text>
</comment>
<dbReference type="Proteomes" id="UP001469553">
    <property type="component" value="Unassembled WGS sequence"/>
</dbReference>
<evidence type="ECO:0000256" key="1">
    <source>
        <dbReference type="SAM" id="MobiDB-lite"/>
    </source>
</evidence>
<feature type="non-terminal residue" evidence="2">
    <location>
        <position position="1"/>
    </location>
</feature>
<evidence type="ECO:0000313" key="2">
    <source>
        <dbReference type="EMBL" id="MEQ2296687.1"/>
    </source>
</evidence>
<keyword evidence="3" id="KW-1185">Reference proteome</keyword>
<name>A0ABV0YSW6_9TELE</name>